<feature type="domain" description="Thioredoxin" evidence="1">
    <location>
        <begin position="30"/>
        <end position="141"/>
    </location>
</feature>
<evidence type="ECO:0000259" key="1">
    <source>
        <dbReference type="PROSITE" id="PS51352"/>
    </source>
</evidence>
<dbReference type="PANTHER" id="PTHR45663:SF11">
    <property type="entry name" value="GEO12009P1"/>
    <property type="match status" value="1"/>
</dbReference>
<dbReference type="SUPFAM" id="SSF52833">
    <property type="entry name" value="Thioredoxin-like"/>
    <property type="match status" value="1"/>
</dbReference>
<dbReference type="InterPro" id="IPR013766">
    <property type="entry name" value="Thioredoxin_domain"/>
</dbReference>
<evidence type="ECO:0000313" key="2">
    <source>
        <dbReference type="EMBL" id="RJP71201.1"/>
    </source>
</evidence>
<protein>
    <submittedName>
        <fullName evidence="2">Thioredoxin</fullName>
    </submittedName>
</protein>
<dbReference type="AlphaFoldDB" id="A0A419F024"/>
<dbReference type="PROSITE" id="PS51352">
    <property type="entry name" value="THIOREDOXIN_2"/>
    <property type="match status" value="1"/>
</dbReference>
<name>A0A419F024_9BACT</name>
<reference evidence="2 3" key="1">
    <citation type="journal article" date="2017" name="ISME J.">
        <title>Energy and carbon metabolisms in a deep terrestrial subsurface fluid microbial community.</title>
        <authorList>
            <person name="Momper L."/>
            <person name="Jungbluth S.P."/>
            <person name="Lee M.D."/>
            <person name="Amend J.P."/>
        </authorList>
    </citation>
    <scope>NUCLEOTIDE SEQUENCE [LARGE SCALE GENOMIC DNA]</scope>
    <source>
        <strain evidence="2">SURF_17</strain>
    </source>
</reference>
<accession>A0A419F024</accession>
<dbReference type="CDD" id="cd02947">
    <property type="entry name" value="TRX_family"/>
    <property type="match status" value="1"/>
</dbReference>
<comment type="caution">
    <text evidence="2">The sequence shown here is derived from an EMBL/GenBank/DDBJ whole genome shotgun (WGS) entry which is preliminary data.</text>
</comment>
<dbReference type="PANTHER" id="PTHR45663">
    <property type="entry name" value="GEO12009P1"/>
    <property type="match status" value="1"/>
</dbReference>
<sequence>MRLVPLRRWVFANGIFISLGDSNVWGLSGGLILSSIPELSDRELHGLLSCAGRPVIVACFTQSCVPCKRMLPMLEDLGRRFSNRLKIVRMDVEKYPVIATTYDIAAVPTLLIVVDGTVRERVVGVVVLKDLLRKALEYASV</sequence>
<dbReference type="Gene3D" id="3.40.30.10">
    <property type="entry name" value="Glutaredoxin"/>
    <property type="match status" value="1"/>
</dbReference>
<evidence type="ECO:0000313" key="3">
    <source>
        <dbReference type="Proteomes" id="UP000285961"/>
    </source>
</evidence>
<dbReference type="EMBL" id="QZKI01000061">
    <property type="protein sequence ID" value="RJP71201.1"/>
    <property type="molecule type" value="Genomic_DNA"/>
</dbReference>
<dbReference type="Pfam" id="PF00085">
    <property type="entry name" value="Thioredoxin"/>
    <property type="match status" value="1"/>
</dbReference>
<dbReference type="InterPro" id="IPR036249">
    <property type="entry name" value="Thioredoxin-like_sf"/>
</dbReference>
<dbReference type="GO" id="GO:0005737">
    <property type="term" value="C:cytoplasm"/>
    <property type="evidence" value="ECO:0007669"/>
    <property type="project" value="TreeGrafter"/>
</dbReference>
<organism evidence="2 3">
    <name type="scientific">Candidatus Abyssobacteria bacterium SURF_17</name>
    <dbReference type="NCBI Taxonomy" id="2093361"/>
    <lineage>
        <taxon>Bacteria</taxon>
        <taxon>Pseudomonadati</taxon>
        <taxon>Candidatus Hydrogenedentota</taxon>
        <taxon>Candidatus Abyssobacteria</taxon>
    </lineage>
</organism>
<dbReference type="GO" id="GO:0015035">
    <property type="term" value="F:protein-disulfide reductase activity"/>
    <property type="evidence" value="ECO:0007669"/>
    <property type="project" value="TreeGrafter"/>
</dbReference>
<dbReference type="Proteomes" id="UP000285961">
    <property type="component" value="Unassembled WGS sequence"/>
</dbReference>
<gene>
    <name evidence="2" type="ORF">C4532_07755</name>
</gene>
<proteinExistence type="predicted"/>